<protein>
    <submittedName>
        <fullName evidence="2">Transcriptional regulator</fullName>
    </submittedName>
</protein>
<dbReference type="AlphaFoldDB" id="A0A9W6QIZ2"/>
<dbReference type="InterPro" id="IPR011991">
    <property type="entry name" value="ArsR-like_HTH"/>
</dbReference>
<dbReference type="GO" id="GO:0003700">
    <property type="term" value="F:DNA-binding transcription factor activity"/>
    <property type="evidence" value="ECO:0007669"/>
    <property type="project" value="InterPro"/>
</dbReference>
<accession>A0A9W6QIZ2</accession>
<dbReference type="InterPro" id="IPR001845">
    <property type="entry name" value="HTH_ArsR_DNA-bd_dom"/>
</dbReference>
<dbReference type="SMART" id="SM00418">
    <property type="entry name" value="HTH_ARSR"/>
    <property type="match status" value="1"/>
</dbReference>
<dbReference type="CDD" id="cd00090">
    <property type="entry name" value="HTH_ARSR"/>
    <property type="match status" value="1"/>
</dbReference>
<dbReference type="Pfam" id="PF12840">
    <property type="entry name" value="HTH_20"/>
    <property type="match status" value="1"/>
</dbReference>
<dbReference type="Gene3D" id="1.10.10.10">
    <property type="entry name" value="Winged helix-like DNA-binding domain superfamily/Winged helix DNA-binding domain"/>
    <property type="match status" value="1"/>
</dbReference>
<feature type="domain" description="HTH arsR-type" evidence="1">
    <location>
        <begin position="14"/>
        <end position="93"/>
    </location>
</feature>
<reference evidence="2" key="1">
    <citation type="submission" date="2023-02" db="EMBL/GenBank/DDBJ databases">
        <title>Actinokineospora globicatena NBRC 15670.</title>
        <authorList>
            <person name="Ichikawa N."/>
            <person name="Sato H."/>
            <person name="Tonouchi N."/>
        </authorList>
    </citation>
    <scope>NUCLEOTIDE SEQUENCE</scope>
    <source>
        <strain evidence="2">NBRC 15670</strain>
    </source>
</reference>
<name>A0A9W6QIZ2_9PSEU</name>
<keyword evidence="3" id="KW-1185">Reference proteome</keyword>
<organism evidence="2 3">
    <name type="scientific">Actinokineospora globicatena</name>
    <dbReference type="NCBI Taxonomy" id="103729"/>
    <lineage>
        <taxon>Bacteria</taxon>
        <taxon>Bacillati</taxon>
        <taxon>Actinomycetota</taxon>
        <taxon>Actinomycetes</taxon>
        <taxon>Pseudonocardiales</taxon>
        <taxon>Pseudonocardiaceae</taxon>
        <taxon>Actinokineospora</taxon>
    </lineage>
</organism>
<evidence type="ECO:0000313" key="3">
    <source>
        <dbReference type="Proteomes" id="UP001165042"/>
    </source>
</evidence>
<proteinExistence type="predicted"/>
<dbReference type="Proteomes" id="UP001165042">
    <property type="component" value="Unassembled WGS sequence"/>
</dbReference>
<dbReference type="RefSeq" id="WP_285606748.1">
    <property type="nucleotide sequence ID" value="NZ_BSSD01000001.1"/>
</dbReference>
<sequence length="195" mass="21495">MAELPPRLRVRDVELMRALAHPVRAALLSYLMAVGQRTASECAAAVDSSASNCSWHLRQLRKWGLVESVAGTDGRERPWRATQVGLEIGQFESDGATRAAQIAVFGATLSNEQLLTQRFIDTMAELDPEWRRASELNQYSLRVTPDELARLNAAIDALVRPFVSTIRADAPADARPVQASWRAFLRVEADGRPSG</sequence>
<dbReference type="EMBL" id="BSSD01000001">
    <property type="protein sequence ID" value="GLW89452.1"/>
    <property type="molecule type" value="Genomic_DNA"/>
</dbReference>
<gene>
    <name evidence="2" type="ORF">Aglo03_02680</name>
</gene>
<evidence type="ECO:0000313" key="2">
    <source>
        <dbReference type="EMBL" id="GLW89452.1"/>
    </source>
</evidence>
<dbReference type="InterPro" id="IPR036388">
    <property type="entry name" value="WH-like_DNA-bd_sf"/>
</dbReference>
<dbReference type="InterPro" id="IPR036390">
    <property type="entry name" value="WH_DNA-bd_sf"/>
</dbReference>
<evidence type="ECO:0000259" key="1">
    <source>
        <dbReference type="SMART" id="SM00418"/>
    </source>
</evidence>
<comment type="caution">
    <text evidence="2">The sequence shown here is derived from an EMBL/GenBank/DDBJ whole genome shotgun (WGS) entry which is preliminary data.</text>
</comment>
<dbReference type="SUPFAM" id="SSF46785">
    <property type="entry name" value="Winged helix' DNA-binding domain"/>
    <property type="match status" value="1"/>
</dbReference>